<organism evidence="2 3">
    <name type="scientific">Mortierella polycephala</name>
    <dbReference type="NCBI Taxonomy" id="41804"/>
    <lineage>
        <taxon>Eukaryota</taxon>
        <taxon>Fungi</taxon>
        <taxon>Fungi incertae sedis</taxon>
        <taxon>Mucoromycota</taxon>
        <taxon>Mortierellomycotina</taxon>
        <taxon>Mortierellomycetes</taxon>
        <taxon>Mortierellales</taxon>
        <taxon>Mortierellaceae</taxon>
        <taxon>Mortierella</taxon>
    </lineage>
</organism>
<dbReference type="AlphaFoldDB" id="A0A9P6PM72"/>
<dbReference type="OrthoDB" id="2284644at2759"/>
<name>A0A9P6PM72_9FUNG</name>
<feature type="compositionally biased region" description="Basic and acidic residues" evidence="1">
    <location>
        <begin position="44"/>
        <end position="54"/>
    </location>
</feature>
<evidence type="ECO:0000313" key="3">
    <source>
        <dbReference type="Proteomes" id="UP000726737"/>
    </source>
</evidence>
<keyword evidence="3" id="KW-1185">Reference proteome</keyword>
<feature type="region of interest" description="Disordered" evidence="1">
    <location>
        <begin position="44"/>
        <end position="64"/>
    </location>
</feature>
<reference evidence="2" key="1">
    <citation type="journal article" date="2020" name="Fungal Divers.">
        <title>Resolving the Mortierellaceae phylogeny through synthesis of multi-gene phylogenetics and phylogenomics.</title>
        <authorList>
            <person name="Vandepol N."/>
            <person name="Liber J."/>
            <person name="Desiro A."/>
            <person name="Na H."/>
            <person name="Kennedy M."/>
            <person name="Barry K."/>
            <person name="Grigoriev I.V."/>
            <person name="Miller A.N."/>
            <person name="O'Donnell K."/>
            <person name="Stajich J.E."/>
            <person name="Bonito G."/>
        </authorList>
    </citation>
    <scope>NUCLEOTIDE SEQUENCE</scope>
    <source>
        <strain evidence="2">KOD948</strain>
    </source>
</reference>
<proteinExistence type="predicted"/>
<dbReference type="EMBL" id="JAAAJA010000845">
    <property type="protein sequence ID" value="KAG0249264.1"/>
    <property type="molecule type" value="Genomic_DNA"/>
</dbReference>
<comment type="caution">
    <text evidence="2">The sequence shown here is derived from an EMBL/GenBank/DDBJ whole genome shotgun (WGS) entry which is preliminary data.</text>
</comment>
<evidence type="ECO:0000313" key="2">
    <source>
        <dbReference type="EMBL" id="KAG0249264.1"/>
    </source>
</evidence>
<accession>A0A9P6PM72</accession>
<evidence type="ECO:0000256" key="1">
    <source>
        <dbReference type="SAM" id="MobiDB-lite"/>
    </source>
</evidence>
<protein>
    <submittedName>
        <fullName evidence="2">Uncharacterized protein</fullName>
    </submittedName>
</protein>
<dbReference type="Proteomes" id="UP000726737">
    <property type="component" value="Unassembled WGS sequence"/>
</dbReference>
<feature type="non-terminal residue" evidence="2">
    <location>
        <position position="64"/>
    </location>
</feature>
<sequence>KMKLQQEKEQAIMERNLTYYKATNRVSKKELELRKKIKMLREKAMGNETRKTEVEQDESDGEGF</sequence>
<gene>
    <name evidence="2" type="ORF">BG011_009455</name>
</gene>
<feature type="compositionally biased region" description="Acidic residues" evidence="1">
    <location>
        <begin position="55"/>
        <end position="64"/>
    </location>
</feature>